<name>A0A0N5BBY1_STREA</name>
<dbReference type="AlphaFoldDB" id="A0A0N5BBY1"/>
<proteinExistence type="predicted"/>
<accession>A0A0N5BBY1</accession>
<evidence type="ECO:0000313" key="3">
    <source>
        <dbReference type="WBParaSite" id="SPAL_0000353100.1"/>
    </source>
</evidence>
<protein>
    <submittedName>
        <fullName evidence="3">Uncharacterized protein</fullName>
    </submittedName>
</protein>
<keyword evidence="2" id="KW-1185">Reference proteome</keyword>
<feature type="signal peptide" evidence="1">
    <location>
        <begin position="1"/>
        <end position="24"/>
    </location>
</feature>
<keyword evidence="1" id="KW-0732">Signal</keyword>
<organism evidence="2 3">
    <name type="scientific">Strongyloides papillosus</name>
    <name type="common">Intestinal threadworm</name>
    <dbReference type="NCBI Taxonomy" id="174720"/>
    <lineage>
        <taxon>Eukaryota</taxon>
        <taxon>Metazoa</taxon>
        <taxon>Ecdysozoa</taxon>
        <taxon>Nematoda</taxon>
        <taxon>Chromadorea</taxon>
        <taxon>Rhabditida</taxon>
        <taxon>Tylenchina</taxon>
        <taxon>Panagrolaimomorpha</taxon>
        <taxon>Strongyloidoidea</taxon>
        <taxon>Strongyloididae</taxon>
        <taxon>Strongyloides</taxon>
    </lineage>
</organism>
<reference evidence="3" key="1">
    <citation type="submission" date="2017-02" db="UniProtKB">
        <authorList>
            <consortium name="WormBaseParasite"/>
        </authorList>
    </citation>
    <scope>IDENTIFICATION</scope>
</reference>
<dbReference type="Proteomes" id="UP000046392">
    <property type="component" value="Unplaced"/>
</dbReference>
<sequence length="230" mass="26065">MTSVIYFLILSSVFVFFLFGWCEGDVIYQTDPRTGMIFEVPLPSTYITPVKGLATFYNSSTPGFQNGNIQGVVAFFQANFPNNQAVVVDCQLEFPDYMNSKSFALEILLNGDMDSEYCKSGMRYADPLVIKIPKGEKYYVGARKRNDISIINHNESIIGRILRITCIGCEEDQKILGCALIGRIDDEVYIEKDPQFISNHVNLQQQLVRGQKGLPQSMKRRNHRKLLVLA</sequence>
<evidence type="ECO:0000313" key="2">
    <source>
        <dbReference type="Proteomes" id="UP000046392"/>
    </source>
</evidence>
<dbReference type="WBParaSite" id="SPAL_0000353100.1">
    <property type="protein sequence ID" value="SPAL_0000353100.1"/>
    <property type="gene ID" value="SPAL_0000353100"/>
</dbReference>
<feature type="chain" id="PRO_5005894269" evidence="1">
    <location>
        <begin position="25"/>
        <end position="230"/>
    </location>
</feature>
<evidence type="ECO:0000256" key="1">
    <source>
        <dbReference type="SAM" id="SignalP"/>
    </source>
</evidence>